<dbReference type="InterPro" id="IPR006675">
    <property type="entry name" value="HDIG_dom"/>
</dbReference>
<sequence>MLKHKLIEQTEVFLKKTFEDSLYLNAEEHLAGKNYRLDHTYRVANIGLEIARKEGFDETEMLIACLLHDISYCEDFGENGWIEHGRRAAQLARPFLTGLGLSEDRINDICYGIAIHVDDKADFEGERTPFALSVGDADNIDRFDVYRIHEILSHDGFLGMEYEQKRDYAQKRLEKLHEIIDMPLGTKAAEELWRSRLSFYIQFFEKLVSQIENSKRIIF</sequence>
<protein>
    <recommendedName>
        <fullName evidence="1">HD domain-containing protein</fullName>
    </recommendedName>
</protein>
<dbReference type="AlphaFoldDB" id="A0A1M7STQ3"/>
<evidence type="ECO:0000313" key="2">
    <source>
        <dbReference type="EMBL" id="SHN61798.1"/>
    </source>
</evidence>
<dbReference type="RefSeq" id="WP_072704455.1">
    <property type="nucleotide sequence ID" value="NZ_FRDH01000010.1"/>
</dbReference>
<dbReference type="Proteomes" id="UP000184097">
    <property type="component" value="Unassembled WGS sequence"/>
</dbReference>
<accession>A0A1M7STQ3</accession>
<dbReference type="Pfam" id="PF01966">
    <property type="entry name" value="HD"/>
    <property type="match status" value="1"/>
</dbReference>
<dbReference type="SMART" id="SM00471">
    <property type="entry name" value="HDc"/>
    <property type="match status" value="1"/>
</dbReference>
<dbReference type="Gene3D" id="1.10.3210.10">
    <property type="entry name" value="Hypothetical protein af1432"/>
    <property type="match status" value="1"/>
</dbReference>
<organism evidence="2 3">
    <name type="scientific">Butyrivibrio hungatei DSM 14810</name>
    <dbReference type="NCBI Taxonomy" id="1121132"/>
    <lineage>
        <taxon>Bacteria</taxon>
        <taxon>Bacillati</taxon>
        <taxon>Bacillota</taxon>
        <taxon>Clostridia</taxon>
        <taxon>Lachnospirales</taxon>
        <taxon>Lachnospiraceae</taxon>
        <taxon>Butyrivibrio</taxon>
    </lineage>
</organism>
<feature type="domain" description="HD" evidence="1">
    <location>
        <begin position="36"/>
        <end position="143"/>
    </location>
</feature>
<dbReference type="PROSITE" id="PS51831">
    <property type="entry name" value="HD"/>
    <property type="match status" value="1"/>
</dbReference>
<gene>
    <name evidence="2" type="ORF">SAMN02745247_02396</name>
</gene>
<evidence type="ECO:0000259" key="1">
    <source>
        <dbReference type="PROSITE" id="PS51831"/>
    </source>
</evidence>
<dbReference type="InterPro" id="IPR003607">
    <property type="entry name" value="HD/PDEase_dom"/>
</dbReference>
<evidence type="ECO:0000313" key="3">
    <source>
        <dbReference type="Proteomes" id="UP000184097"/>
    </source>
</evidence>
<reference evidence="2 3" key="1">
    <citation type="submission" date="2016-12" db="EMBL/GenBank/DDBJ databases">
        <authorList>
            <person name="Song W.-J."/>
            <person name="Kurnit D.M."/>
        </authorList>
    </citation>
    <scope>NUCLEOTIDE SEQUENCE [LARGE SCALE GENOMIC DNA]</scope>
    <source>
        <strain evidence="2 3">DSM 14810</strain>
    </source>
</reference>
<dbReference type="NCBIfam" id="TIGR00277">
    <property type="entry name" value="HDIG"/>
    <property type="match status" value="1"/>
</dbReference>
<proteinExistence type="predicted"/>
<dbReference type="SUPFAM" id="SSF109604">
    <property type="entry name" value="HD-domain/PDEase-like"/>
    <property type="match status" value="1"/>
</dbReference>
<name>A0A1M7STQ3_9FIRM</name>
<dbReference type="InterPro" id="IPR006674">
    <property type="entry name" value="HD_domain"/>
</dbReference>
<dbReference type="CDD" id="cd00077">
    <property type="entry name" value="HDc"/>
    <property type="match status" value="1"/>
</dbReference>
<dbReference type="EMBL" id="FRDH01000010">
    <property type="protein sequence ID" value="SHN61798.1"/>
    <property type="molecule type" value="Genomic_DNA"/>
</dbReference>